<evidence type="ECO:0000313" key="2">
    <source>
        <dbReference type="Proteomes" id="UP001059596"/>
    </source>
</evidence>
<dbReference type="AlphaFoldDB" id="A0A9P9YME7"/>
<evidence type="ECO:0000313" key="1">
    <source>
        <dbReference type="EMBL" id="KAI8039586.1"/>
    </source>
</evidence>
<keyword evidence="2" id="KW-1185">Reference proteome</keyword>
<sequence>MFRIFLPLPPSAGRRLRRRRRRRRLAFWMTMTAPNELIAAVEFAATDYRLMMVSSASDLAHFSEAGSQLQKGNFRSA</sequence>
<organism evidence="1 2">
    <name type="scientific">Drosophila gunungcola</name>
    <name type="common">fruit fly</name>
    <dbReference type="NCBI Taxonomy" id="103775"/>
    <lineage>
        <taxon>Eukaryota</taxon>
        <taxon>Metazoa</taxon>
        <taxon>Ecdysozoa</taxon>
        <taxon>Arthropoda</taxon>
        <taxon>Hexapoda</taxon>
        <taxon>Insecta</taxon>
        <taxon>Pterygota</taxon>
        <taxon>Neoptera</taxon>
        <taxon>Endopterygota</taxon>
        <taxon>Diptera</taxon>
        <taxon>Brachycera</taxon>
        <taxon>Muscomorpha</taxon>
        <taxon>Ephydroidea</taxon>
        <taxon>Drosophilidae</taxon>
        <taxon>Drosophila</taxon>
        <taxon>Sophophora</taxon>
    </lineage>
</organism>
<accession>A0A9P9YME7</accession>
<proteinExistence type="predicted"/>
<name>A0A9P9YME7_9MUSC</name>
<reference evidence="1" key="1">
    <citation type="journal article" date="2023" name="Genome Biol. Evol.">
        <title>Long-read-based Genome Assembly of Drosophila gunungcola Reveals Fewer Chemosensory Genes in Flower-breeding Species.</title>
        <authorList>
            <person name="Negi A."/>
            <person name="Liao B.Y."/>
            <person name="Yeh S.D."/>
        </authorList>
    </citation>
    <scope>NUCLEOTIDE SEQUENCE</scope>
    <source>
        <strain evidence="1">Sukarami</strain>
    </source>
</reference>
<dbReference type="Proteomes" id="UP001059596">
    <property type="component" value="Unassembled WGS sequence"/>
</dbReference>
<protein>
    <submittedName>
        <fullName evidence="1">Uncharacterized protein</fullName>
    </submittedName>
</protein>
<comment type="caution">
    <text evidence="1">The sequence shown here is derived from an EMBL/GenBank/DDBJ whole genome shotgun (WGS) entry which is preliminary data.</text>
</comment>
<gene>
    <name evidence="1" type="ORF">M5D96_007006</name>
</gene>
<dbReference type="EMBL" id="JAMKOV010000005">
    <property type="protein sequence ID" value="KAI8039586.1"/>
    <property type="molecule type" value="Genomic_DNA"/>
</dbReference>